<protein>
    <submittedName>
        <fullName evidence="1">Uncharacterized protein</fullName>
    </submittedName>
</protein>
<sequence>MSNDNMKKIDTITTTMANVEIDSEGPNAMMSRLAEQMLDTDLQEPTYVYQGEEVYIPPGTSLEDELLILSGVDPSHWDTYAPSEDAELQAPNQAKEQDKQGAVRRKYECYLDFSDEDLADAPLPDDLDELNELGSMISDALWNNSPLTNGKVLFSPRAHPNYPCWLPEHRVNKVIRDAYTAAKTK</sequence>
<organism evidence="1 2">
    <name type="scientific">Melanomma pulvis-pyrius CBS 109.77</name>
    <dbReference type="NCBI Taxonomy" id="1314802"/>
    <lineage>
        <taxon>Eukaryota</taxon>
        <taxon>Fungi</taxon>
        <taxon>Dikarya</taxon>
        <taxon>Ascomycota</taxon>
        <taxon>Pezizomycotina</taxon>
        <taxon>Dothideomycetes</taxon>
        <taxon>Pleosporomycetidae</taxon>
        <taxon>Pleosporales</taxon>
        <taxon>Melanommataceae</taxon>
        <taxon>Melanomma</taxon>
    </lineage>
</organism>
<dbReference type="AlphaFoldDB" id="A0A6A6XC75"/>
<reference evidence="1" key="1">
    <citation type="journal article" date="2020" name="Stud. Mycol.">
        <title>101 Dothideomycetes genomes: a test case for predicting lifestyles and emergence of pathogens.</title>
        <authorList>
            <person name="Haridas S."/>
            <person name="Albert R."/>
            <person name="Binder M."/>
            <person name="Bloem J."/>
            <person name="Labutti K."/>
            <person name="Salamov A."/>
            <person name="Andreopoulos B."/>
            <person name="Baker S."/>
            <person name="Barry K."/>
            <person name="Bills G."/>
            <person name="Bluhm B."/>
            <person name="Cannon C."/>
            <person name="Castanera R."/>
            <person name="Culley D."/>
            <person name="Daum C."/>
            <person name="Ezra D."/>
            <person name="Gonzalez J."/>
            <person name="Henrissat B."/>
            <person name="Kuo A."/>
            <person name="Liang C."/>
            <person name="Lipzen A."/>
            <person name="Lutzoni F."/>
            <person name="Magnuson J."/>
            <person name="Mondo S."/>
            <person name="Nolan M."/>
            <person name="Ohm R."/>
            <person name="Pangilinan J."/>
            <person name="Park H.-J."/>
            <person name="Ramirez L."/>
            <person name="Alfaro M."/>
            <person name="Sun H."/>
            <person name="Tritt A."/>
            <person name="Yoshinaga Y."/>
            <person name="Zwiers L.-H."/>
            <person name="Turgeon B."/>
            <person name="Goodwin S."/>
            <person name="Spatafora J."/>
            <person name="Crous P."/>
            <person name="Grigoriev I."/>
        </authorList>
    </citation>
    <scope>NUCLEOTIDE SEQUENCE</scope>
    <source>
        <strain evidence="1">CBS 109.77</strain>
    </source>
</reference>
<dbReference type="EMBL" id="MU001900">
    <property type="protein sequence ID" value="KAF2794180.1"/>
    <property type="molecule type" value="Genomic_DNA"/>
</dbReference>
<proteinExistence type="predicted"/>
<evidence type="ECO:0000313" key="1">
    <source>
        <dbReference type="EMBL" id="KAF2794180.1"/>
    </source>
</evidence>
<dbReference type="Proteomes" id="UP000799757">
    <property type="component" value="Unassembled WGS sequence"/>
</dbReference>
<accession>A0A6A6XC75</accession>
<name>A0A6A6XC75_9PLEO</name>
<dbReference type="OrthoDB" id="3788765at2759"/>
<keyword evidence="2" id="KW-1185">Reference proteome</keyword>
<gene>
    <name evidence="1" type="ORF">K505DRAFT_361342</name>
</gene>
<evidence type="ECO:0000313" key="2">
    <source>
        <dbReference type="Proteomes" id="UP000799757"/>
    </source>
</evidence>